<feature type="compositionally biased region" description="Polar residues" evidence="1">
    <location>
        <begin position="96"/>
        <end position="116"/>
    </location>
</feature>
<dbReference type="InterPro" id="IPR036388">
    <property type="entry name" value="WH-like_DNA-bd_sf"/>
</dbReference>
<organism evidence="2 3">
    <name type="scientific">Candidatus Acidiferrum panamense</name>
    <dbReference type="NCBI Taxonomy" id="2741543"/>
    <lineage>
        <taxon>Bacteria</taxon>
        <taxon>Pseudomonadati</taxon>
        <taxon>Acidobacteriota</taxon>
        <taxon>Terriglobia</taxon>
        <taxon>Candidatus Acidiferrales</taxon>
        <taxon>Candidatus Acidiferrum</taxon>
    </lineage>
</organism>
<dbReference type="AlphaFoldDB" id="A0A7V8SWZ1"/>
<dbReference type="Pfam" id="PF01527">
    <property type="entry name" value="HTH_Tnp_1"/>
    <property type="match status" value="1"/>
</dbReference>
<dbReference type="Proteomes" id="UP000567293">
    <property type="component" value="Unassembled WGS sequence"/>
</dbReference>
<comment type="caution">
    <text evidence="2">The sequence shown here is derived from an EMBL/GenBank/DDBJ whole genome shotgun (WGS) entry which is preliminary data.</text>
</comment>
<feature type="region of interest" description="Disordered" evidence="1">
    <location>
        <begin position="94"/>
        <end position="116"/>
    </location>
</feature>
<evidence type="ECO:0000313" key="2">
    <source>
        <dbReference type="EMBL" id="MBA0085454.1"/>
    </source>
</evidence>
<dbReference type="InterPro" id="IPR002514">
    <property type="entry name" value="Transposase_8"/>
</dbReference>
<dbReference type="SUPFAM" id="SSF46689">
    <property type="entry name" value="Homeodomain-like"/>
    <property type="match status" value="1"/>
</dbReference>
<dbReference type="InterPro" id="IPR009057">
    <property type="entry name" value="Homeodomain-like_sf"/>
</dbReference>
<keyword evidence="3" id="KW-1185">Reference proteome</keyword>
<evidence type="ECO:0000256" key="1">
    <source>
        <dbReference type="SAM" id="MobiDB-lite"/>
    </source>
</evidence>
<dbReference type="GO" id="GO:0004803">
    <property type="term" value="F:transposase activity"/>
    <property type="evidence" value="ECO:0007669"/>
    <property type="project" value="InterPro"/>
</dbReference>
<dbReference type="GO" id="GO:0006313">
    <property type="term" value="P:DNA transposition"/>
    <property type="evidence" value="ECO:0007669"/>
    <property type="project" value="InterPro"/>
</dbReference>
<dbReference type="GO" id="GO:0003677">
    <property type="term" value="F:DNA binding"/>
    <property type="evidence" value="ECO:0007669"/>
    <property type="project" value="InterPro"/>
</dbReference>
<accession>A0A7V8SWZ1</accession>
<reference evidence="2" key="1">
    <citation type="submission" date="2020-06" db="EMBL/GenBank/DDBJ databases">
        <title>Legume-microbial interactions unlock mineral nutrients during tropical forest succession.</title>
        <authorList>
            <person name="Epihov D.Z."/>
        </authorList>
    </citation>
    <scope>NUCLEOTIDE SEQUENCE [LARGE SCALE GENOMIC DNA]</scope>
    <source>
        <strain evidence="2">Pan2503</strain>
    </source>
</reference>
<dbReference type="Gene3D" id="1.10.10.10">
    <property type="entry name" value="Winged helix-like DNA-binding domain superfamily/Winged helix DNA-binding domain"/>
    <property type="match status" value="1"/>
</dbReference>
<evidence type="ECO:0000313" key="3">
    <source>
        <dbReference type="Proteomes" id="UP000567293"/>
    </source>
</evidence>
<dbReference type="EMBL" id="JACDQQ010001035">
    <property type="protein sequence ID" value="MBA0085454.1"/>
    <property type="molecule type" value="Genomic_DNA"/>
</dbReference>
<gene>
    <name evidence="2" type="ORF">HRJ53_10695</name>
</gene>
<proteinExistence type="predicted"/>
<sequence>MAKHRTHSIEFKRQVVQEFLGGESLHALARRHGIGRNLIKIWVAKFEAGGLDSDTAAADVLAEYEARIAALERLVGKLALENEFLKGVSRHVRQPKSASTSIVAGPLVSQSQKDAD</sequence>
<protein>
    <submittedName>
        <fullName evidence="2">Transposase</fullName>
    </submittedName>
</protein>
<name>A0A7V8SWZ1_9BACT</name>